<dbReference type="CDD" id="cd00093">
    <property type="entry name" value="HTH_XRE"/>
    <property type="match status" value="1"/>
</dbReference>
<dbReference type="RefSeq" id="WP_093150528.1">
    <property type="nucleotide sequence ID" value="NZ_FOUP01000003.1"/>
</dbReference>
<keyword evidence="4" id="KW-1185">Reference proteome</keyword>
<dbReference type="InterPro" id="IPR001387">
    <property type="entry name" value="Cro/C1-type_HTH"/>
</dbReference>
<evidence type="ECO:0000313" key="1">
    <source>
        <dbReference type="EMBL" id="RKT84325.1"/>
    </source>
</evidence>
<evidence type="ECO:0000313" key="2">
    <source>
        <dbReference type="EMBL" id="SFN21063.1"/>
    </source>
</evidence>
<organism evidence="2 3">
    <name type="scientific">Saccharopolyspora antimicrobica</name>
    <dbReference type="NCBI Taxonomy" id="455193"/>
    <lineage>
        <taxon>Bacteria</taxon>
        <taxon>Bacillati</taxon>
        <taxon>Actinomycetota</taxon>
        <taxon>Actinomycetes</taxon>
        <taxon>Pseudonocardiales</taxon>
        <taxon>Pseudonocardiaceae</taxon>
        <taxon>Saccharopolyspora</taxon>
    </lineage>
</organism>
<dbReference type="EMBL" id="RBXX01000002">
    <property type="protein sequence ID" value="RKT84325.1"/>
    <property type="molecule type" value="Genomic_DNA"/>
</dbReference>
<dbReference type="OrthoDB" id="4427333at2"/>
<dbReference type="AlphaFoldDB" id="A0A1I4X6C9"/>
<dbReference type="Proteomes" id="UP000270697">
    <property type="component" value="Unassembled WGS sequence"/>
</dbReference>
<accession>A0A1I4X6C9</accession>
<reference evidence="2 3" key="1">
    <citation type="submission" date="2016-10" db="EMBL/GenBank/DDBJ databases">
        <authorList>
            <person name="de Groot N.N."/>
        </authorList>
    </citation>
    <scope>NUCLEOTIDE SEQUENCE [LARGE SCALE GENOMIC DNA]</scope>
    <source>
        <strain evidence="2 3">CPCC 201259</strain>
    </source>
</reference>
<sequence length="182" mass="20276">MANTKDSAITAAEIEAYKRKINPKTGKKYTQNEIAAIAGVSRQRISQIKLASGNYSKTPRERVLEHYPWKTGAKFQPASPNRRLRDHAEYMATGGAGMSDDKLARLLGFYRFLEEGDLVIEFDPGIPPAEGVSSTGGFAYRSRKPSDGNLMIRVNEHTELTPEGVDLWVIPDKKPQVRRVAE</sequence>
<dbReference type="EMBL" id="FOUP01000003">
    <property type="protein sequence ID" value="SFN21063.1"/>
    <property type="molecule type" value="Genomic_DNA"/>
</dbReference>
<dbReference type="Proteomes" id="UP000199398">
    <property type="component" value="Unassembled WGS sequence"/>
</dbReference>
<protein>
    <recommendedName>
        <fullName evidence="5">Helix-turn-helix</fullName>
    </recommendedName>
</protein>
<evidence type="ECO:0008006" key="5">
    <source>
        <dbReference type="Google" id="ProtNLM"/>
    </source>
</evidence>
<gene>
    <name evidence="1" type="ORF">ATL45_2636</name>
    <name evidence="2" type="ORF">SAMN05421805_103252</name>
</gene>
<evidence type="ECO:0000313" key="3">
    <source>
        <dbReference type="Proteomes" id="UP000199398"/>
    </source>
</evidence>
<proteinExistence type="predicted"/>
<reference evidence="1 4" key="2">
    <citation type="submission" date="2018-10" db="EMBL/GenBank/DDBJ databases">
        <title>Sequencing the genomes of 1000 actinobacteria strains.</title>
        <authorList>
            <person name="Klenk H.-P."/>
        </authorList>
    </citation>
    <scope>NUCLEOTIDE SEQUENCE [LARGE SCALE GENOMIC DNA]</scope>
    <source>
        <strain evidence="1 4">DSM 45119</strain>
    </source>
</reference>
<name>A0A1I4X6C9_9PSEU</name>
<evidence type="ECO:0000313" key="4">
    <source>
        <dbReference type="Proteomes" id="UP000270697"/>
    </source>
</evidence>